<feature type="compositionally biased region" description="Basic residues" evidence="7">
    <location>
        <begin position="320"/>
        <end position="334"/>
    </location>
</feature>
<keyword evidence="6" id="KW-0539">Nucleus</keyword>
<sequence length="334" mass="37711">MTLMETSDMSDDEYDEDYDDSDRELQEAFSKGLLKPGLNIPYVVPDNFEDDNKVINDEEALKEKYKALHLNLPWIERLDIIHTPAPLAPELAAKLAEQEEMLAVGRTTDIVFNDFKRETMFTQQAQAAVIEGMARLKELGIPLRRPDDYFAEMVKTDEHMQRVRKSILRKQRGIEVGEKTKKLREQKKMAKQVQKEAMVRKIDDKRKMNEEIQKFRKGIRKDLDFLEPKGKGGNTSASKKPQKLNKKREEKNRKFGFGGKKRGKKRNNNLDDVGGKKKGKSGGGGGGGMIPGKLKKSAKLKAKIANKAAGGGGAGGKMPRPGKSKRAQMKNKRR</sequence>
<dbReference type="GO" id="GO:0042273">
    <property type="term" value="P:ribosomal large subunit biogenesis"/>
    <property type="evidence" value="ECO:0007669"/>
    <property type="project" value="TreeGrafter"/>
</dbReference>
<comment type="function">
    <text evidence="1">Required for the processing of the 27S pre-rRNA.</text>
</comment>
<organism evidence="8">
    <name type="scientific">Cacopsylla melanoneura</name>
    <dbReference type="NCBI Taxonomy" id="428564"/>
    <lineage>
        <taxon>Eukaryota</taxon>
        <taxon>Metazoa</taxon>
        <taxon>Ecdysozoa</taxon>
        <taxon>Arthropoda</taxon>
        <taxon>Hexapoda</taxon>
        <taxon>Insecta</taxon>
        <taxon>Pterygota</taxon>
        <taxon>Neoptera</taxon>
        <taxon>Paraneoptera</taxon>
        <taxon>Hemiptera</taxon>
        <taxon>Sternorrhyncha</taxon>
        <taxon>Psylloidea</taxon>
        <taxon>Psyllidae</taxon>
        <taxon>Psyllinae</taxon>
        <taxon>Cacopsylla</taxon>
    </lineage>
</organism>
<evidence type="ECO:0000256" key="1">
    <source>
        <dbReference type="ARBA" id="ARBA00003387"/>
    </source>
</evidence>
<evidence type="ECO:0000256" key="5">
    <source>
        <dbReference type="ARBA" id="ARBA00023054"/>
    </source>
</evidence>
<dbReference type="InterPro" id="IPR008610">
    <property type="entry name" value="Ebp2"/>
</dbReference>
<feature type="compositionally biased region" description="Gly residues" evidence="7">
    <location>
        <begin position="281"/>
        <end position="290"/>
    </location>
</feature>
<feature type="region of interest" description="Disordered" evidence="7">
    <location>
        <begin position="223"/>
        <end position="334"/>
    </location>
</feature>
<comment type="similarity">
    <text evidence="3">Belongs to the EBP2 family.</text>
</comment>
<name>A0A8D8PR01_9HEMI</name>
<accession>A0A8D8PR01</accession>
<keyword evidence="5" id="KW-0175">Coiled coil</keyword>
<dbReference type="PANTHER" id="PTHR13028:SF0">
    <property type="entry name" value="RRNA-PROCESSING PROTEIN EBP2-RELATED"/>
    <property type="match status" value="1"/>
</dbReference>
<comment type="subcellular location">
    <subcellularLocation>
        <location evidence="2">Nucleus</location>
        <location evidence="2">Nucleolus</location>
    </subcellularLocation>
</comment>
<evidence type="ECO:0000256" key="4">
    <source>
        <dbReference type="ARBA" id="ARBA00022517"/>
    </source>
</evidence>
<feature type="compositionally biased region" description="Acidic residues" evidence="7">
    <location>
        <begin position="8"/>
        <end position="22"/>
    </location>
</feature>
<dbReference type="GO" id="GO:0030687">
    <property type="term" value="C:preribosome, large subunit precursor"/>
    <property type="evidence" value="ECO:0007669"/>
    <property type="project" value="TreeGrafter"/>
</dbReference>
<feature type="compositionally biased region" description="Basic residues" evidence="7">
    <location>
        <begin position="293"/>
        <end position="304"/>
    </location>
</feature>
<reference evidence="8" key="1">
    <citation type="submission" date="2021-05" db="EMBL/GenBank/DDBJ databases">
        <authorList>
            <person name="Alioto T."/>
            <person name="Alioto T."/>
            <person name="Gomez Garrido J."/>
        </authorList>
    </citation>
    <scope>NUCLEOTIDE SEQUENCE</scope>
</reference>
<proteinExistence type="inferred from homology"/>
<evidence type="ECO:0000256" key="6">
    <source>
        <dbReference type="ARBA" id="ARBA00023242"/>
    </source>
</evidence>
<evidence type="ECO:0000313" key="8">
    <source>
        <dbReference type="EMBL" id="CAG6610750.1"/>
    </source>
</evidence>
<dbReference type="AlphaFoldDB" id="A0A8D8PR01"/>
<protein>
    <submittedName>
        <fullName evidence="8">Probable rRNA-processing protein EBP2 homolog</fullName>
    </submittedName>
</protein>
<evidence type="ECO:0000256" key="2">
    <source>
        <dbReference type="ARBA" id="ARBA00004604"/>
    </source>
</evidence>
<dbReference type="PANTHER" id="PTHR13028">
    <property type="entry name" value="RRNA PROCESSING PROTEIN EBNA1-BINDING PROTEIN-RELATED"/>
    <property type="match status" value="1"/>
</dbReference>
<dbReference type="EMBL" id="HBUF01019438">
    <property type="protein sequence ID" value="CAG6610750.1"/>
    <property type="molecule type" value="Transcribed_RNA"/>
</dbReference>
<feature type="region of interest" description="Disordered" evidence="7">
    <location>
        <begin position="1"/>
        <end position="22"/>
    </location>
</feature>
<dbReference type="GO" id="GO:0006364">
    <property type="term" value="P:rRNA processing"/>
    <property type="evidence" value="ECO:0007669"/>
    <property type="project" value="TreeGrafter"/>
</dbReference>
<keyword evidence="4" id="KW-0690">Ribosome biogenesis</keyword>
<dbReference type="GO" id="GO:0034399">
    <property type="term" value="C:nuclear periphery"/>
    <property type="evidence" value="ECO:0007669"/>
    <property type="project" value="TreeGrafter"/>
</dbReference>
<evidence type="ECO:0000256" key="3">
    <source>
        <dbReference type="ARBA" id="ARBA00007336"/>
    </source>
</evidence>
<dbReference type="Pfam" id="PF05890">
    <property type="entry name" value="Ebp2"/>
    <property type="match status" value="1"/>
</dbReference>
<dbReference type="GO" id="GO:0005730">
    <property type="term" value="C:nucleolus"/>
    <property type="evidence" value="ECO:0007669"/>
    <property type="project" value="UniProtKB-SubCell"/>
</dbReference>
<evidence type="ECO:0000256" key="7">
    <source>
        <dbReference type="SAM" id="MobiDB-lite"/>
    </source>
</evidence>